<dbReference type="Proteomes" id="UP001152795">
    <property type="component" value="Unassembled WGS sequence"/>
</dbReference>
<gene>
    <name evidence="1" type="ORF">PACLA_8A004738</name>
</gene>
<dbReference type="PANTHER" id="PTHR21193:SF3">
    <property type="entry name" value="OXIDOREDUCTASE-LIKE DOMAIN-CONTAINING PROTEIN 1"/>
    <property type="match status" value="1"/>
</dbReference>
<keyword evidence="2" id="KW-1185">Reference proteome</keyword>
<dbReference type="AlphaFoldDB" id="A0A6S7GPM1"/>
<evidence type="ECO:0000313" key="2">
    <source>
        <dbReference type="Proteomes" id="UP001152795"/>
    </source>
</evidence>
<dbReference type="EMBL" id="CACRXK020001861">
    <property type="protein sequence ID" value="CAB3991496.1"/>
    <property type="molecule type" value="Genomic_DNA"/>
</dbReference>
<sequence length="100" mass="11446">MAFRSCKRLQTAISKKIFQETFVCIRNLSSKPPDPPPPELCCMSGCANCVWIEYAKELKEFSDNGESNHFIDEALKKIEDPSFRTFIKMEIDGILSKPKK</sequence>
<dbReference type="OrthoDB" id="10064411at2759"/>
<reference evidence="1" key="1">
    <citation type="submission" date="2020-04" db="EMBL/GenBank/DDBJ databases">
        <authorList>
            <person name="Alioto T."/>
            <person name="Alioto T."/>
            <person name="Gomez Garrido J."/>
        </authorList>
    </citation>
    <scope>NUCLEOTIDE SEQUENCE</scope>
    <source>
        <strain evidence="1">A484AB</strain>
    </source>
</reference>
<evidence type="ECO:0000313" key="1">
    <source>
        <dbReference type="EMBL" id="CAB3991496.1"/>
    </source>
</evidence>
<dbReference type="PANTHER" id="PTHR21193">
    <property type="entry name" value="OXIDOREDUCTASE-LIKE DOMAIN-CONTAINING PROTEIN 1"/>
    <property type="match status" value="1"/>
</dbReference>
<name>A0A6S7GPM1_PARCT</name>
<organism evidence="1 2">
    <name type="scientific">Paramuricea clavata</name>
    <name type="common">Red gorgonian</name>
    <name type="synonym">Violescent sea-whip</name>
    <dbReference type="NCBI Taxonomy" id="317549"/>
    <lineage>
        <taxon>Eukaryota</taxon>
        <taxon>Metazoa</taxon>
        <taxon>Cnidaria</taxon>
        <taxon>Anthozoa</taxon>
        <taxon>Octocorallia</taxon>
        <taxon>Malacalcyonacea</taxon>
        <taxon>Plexauridae</taxon>
        <taxon>Paramuricea</taxon>
    </lineage>
</organism>
<protein>
    <submittedName>
        <fullName evidence="1">Uncharacterized protein</fullName>
    </submittedName>
</protein>
<dbReference type="InterPro" id="IPR039251">
    <property type="entry name" value="OXLD1"/>
</dbReference>
<comment type="caution">
    <text evidence="1">The sequence shown here is derived from an EMBL/GenBank/DDBJ whole genome shotgun (WGS) entry which is preliminary data.</text>
</comment>
<proteinExistence type="predicted"/>
<dbReference type="Pfam" id="PF09791">
    <property type="entry name" value="Oxidored-like"/>
    <property type="match status" value="1"/>
</dbReference>
<accession>A0A6S7GPM1</accession>
<dbReference type="InterPro" id="IPR019180">
    <property type="entry name" value="Oxidoreductase-like_N"/>
</dbReference>
<dbReference type="GO" id="GO:0005739">
    <property type="term" value="C:mitochondrion"/>
    <property type="evidence" value="ECO:0007669"/>
    <property type="project" value="TreeGrafter"/>
</dbReference>